<evidence type="ECO:0000313" key="3">
    <source>
        <dbReference type="EMBL" id="SIS07521.1"/>
    </source>
</evidence>
<name>A0A1N7G4N8_9EURY</name>
<dbReference type="KEGG" id="hda:BB347_18700"/>
<feature type="coiled-coil region" evidence="1">
    <location>
        <begin position="43"/>
        <end position="70"/>
    </location>
</feature>
<evidence type="ECO:0000313" key="5">
    <source>
        <dbReference type="Proteomes" id="UP000187321"/>
    </source>
</evidence>
<protein>
    <submittedName>
        <fullName evidence="3">Uncharacterized protein</fullName>
    </submittedName>
</protein>
<dbReference type="Proteomes" id="UP000185687">
    <property type="component" value="Unassembled WGS sequence"/>
</dbReference>
<dbReference type="AlphaFoldDB" id="A0A1N7G4N8"/>
<proteinExistence type="predicted"/>
<accession>A0A1N7G4N8</accession>
<dbReference type="EMBL" id="FTNP01000009">
    <property type="protein sequence ID" value="SIS07521.1"/>
    <property type="molecule type" value="Genomic_DNA"/>
</dbReference>
<geneLocation type="plasmid" evidence="2">
    <name>unnamed3</name>
</geneLocation>
<organism evidence="3 4">
    <name type="scientific">Natronorubrum daqingense</name>
    <dbReference type="NCBI Taxonomy" id="588898"/>
    <lineage>
        <taxon>Archaea</taxon>
        <taxon>Methanobacteriati</taxon>
        <taxon>Methanobacteriota</taxon>
        <taxon>Stenosarchaea group</taxon>
        <taxon>Halobacteria</taxon>
        <taxon>Halobacteriales</taxon>
        <taxon>Natrialbaceae</taxon>
        <taxon>Natronorubrum</taxon>
    </lineage>
</organism>
<gene>
    <name evidence="2" type="ORF">BB347_18700</name>
    <name evidence="3" type="ORF">SAMN05421809_3718</name>
</gene>
<dbReference type="Proteomes" id="UP000187321">
    <property type="component" value="Plasmid unnamed3"/>
</dbReference>
<dbReference type="EMBL" id="CP019330">
    <property type="protein sequence ID" value="APX98736.1"/>
    <property type="molecule type" value="Genomic_DNA"/>
</dbReference>
<dbReference type="OrthoDB" id="200870at2157"/>
<keyword evidence="2" id="KW-0614">Plasmid</keyword>
<evidence type="ECO:0000313" key="4">
    <source>
        <dbReference type="Proteomes" id="UP000185687"/>
    </source>
</evidence>
<dbReference type="RefSeq" id="WP_076584199.1">
    <property type="nucleotide sequence ID" value="NZ_CP019330.1"/>
</dbReference>
<sequence length="153" mass="17236">MSAESEPSSESVIRQDIDRVQDDVSALSDSSDNEQVVELLSAIEDFIIEFKRLDAEKRKLEARVDDLDRRVPAGGIKADSSAGGTNPRDQAVLDALEDRGRCKIQVPELKQLYRRHTDIKNKRTLDDRVRHLTVDGPFEFVSPGLWEYIPGSN</sequence>
<evidence type="ECO:0000313" key="2">
    <source>
        <dbReference type="EMBL" id="APX98736.1"/>
    </source>
</evidence>
<dbReference type="GeneID" id="30958017"/>
<evidence type="ECO:0000256" key="1">
    <source>
        <dbReference type="SAM" id="Coils"/>
    </source>
</evidence>
<reference evidence="2 5" key="1">
    <citation type="submission" date="2017-01" db="EMBL/GenBank/DDBJ databases">
        <title>Complete genome sequence of Haloterrigena daqingensis type strain (JX313T).</title>
        <authorList>
            <person name="Shuang W."/>
        </authorList>
    </citation>
    <scope>NUCLEOTIDE SEQUENCE [LARGE SCALE GENOMIC DNA]</scope>
    <source>
        <strain evidence="5">JX313</strain>
        <strain evidence="2">JX313T</strain>
        <plasmid evidence="5">Plasmid unnamed3</plasmid>
        <plasmid evidence="2">unnamed3</plasmid>
    </source>
</reference>
<keyword evidence="4" id="KW-1185">Reference proteome</keyword>
<keyword evidence="1" id="KW-0175">Coiled coil</keyword>
<reference evidence="3 4" key="2">
    <citation type="submission" date="2017-01" db="EMBL/GenBank/DDBJ databases">
        <authorList>
            <person name="Mah S.A."/>
            <person name="Swanson W.J."/>
            <person name="Moy G.W."/>
            <person name="Vacquier V.D."/>
        </authorList>
    </citation>
    <scope>NUCLEOTIDE SEQUENCE [LARGE SCALE GENOMIC DNA]</scope>
    <source>
        <strain evidence="3 4">CGMCC 1.8909</strain>
    </source>
</reference>